<evidence type="ECO:0000313" key="2">
    <source>
        <dbReference type="Proteomes" id="UP000298663"/>
    </source>
</evidence>
<dbReference type="Proteomes" id="UP000298663">
    <property type="component" value="Unassembled WGS sequence"/>
</dbReference>
<reference evidence="1 2" key="2">
    <citation type="journal article" date="2019" name="G3 (Bethesda)">
        <title>Hybrid Assembly of the Genome of the Entomopathogenic Nematode Steinernema carpocapsae Identifies the X-Chromosome.</title>
        <authorList>
            <person name="Serra L."/>
            <person name="Macchietto M."/>
            <person name="Macias-Munoz A."/>
            <person name="McGill C.J."/>
            <person name="Rodriguez I.M."/>
            <person name="Rodriguez B."/>
            <person name="Murad R."/>
            <person name="Mortazavi A."/>
        </authorList>
    </citation>
    <scope>NUCLEOTIDE SEQUENCE [LARGE SCALE GENOMIC DNA]</scope>
    <source>
        <strain evidence="1 2">ALL</strain>
    </source>
</reference>
<evidence type="ECO:0000313" key="1">
    <source>
        <dbReference type="EMBL" id="TKR64951.1"/>
    </source>
</evidence>
<dbReference type="AlphaFoldDB" id="A0A4U5M7Q0"/>
<accession>A0A4U5M7Q0</accession>
<gene>
    <name evidence="1" type="ORF">L596_025420</name>
</gene>
<comment type="caution">
    <text evidence="1">The sequence shown here is derived from an EMBL/GenBank/DDBJ whole genome shotgun (WGS) entry which is preliminary data.</text>
</comment>
<keyword evidence="2" id="KW-1185">Reference proteome</keyword>
<sequence>MEFLTIRDNGILVFAIWWFARLKGTQTSHFSSFLECMDRAPFRGKSFWSFSIFLIFRKSIFLINFGVENYQ</sequence>
<name>A0A4U5M7Q0_STECR</name>
<dbReference type="EMBL" id="AZBU02000009">
    <property type="protein sequence ID" value="TKR64951.1"/>
    <property type="molecule type" value="Genomic_DNA"/>
</dbReference>
<protein>
    <submittedName>
        <fullName evidence="1">Uncharacterized protein</fullName>
    </submittedName>
</protein>
<reference evidence="1 2" key="1">
    <citation type="journal article" date="2015" name="Genome Biol.">
        <title>Comparative genomics of Steinernema reveals deeply conserved gene regulatory networks.</title>
        <authorList>
            <person name="Dillman A.R."/>
            <person name="Macchietto M."/>
            <person name="Porter C.F."/>
            <person name="Rogers A."/>
            <person name="Williams B."/>
            <person name="Antoshechkin I."/>
            <person name="Lee M.M."/>
            <person name="Goodwin Z."/>
            <person name="Lu X."/>
            <person name="Lewis E.E."/>
            <person name="Goodrich-Blair H."/>
            <person name="Stock S.P."/>
            <person name="Adams B.J."/>
            <person name="Sternberg P.W."/>
            <person name="Mortazavi A."/>
        </authorList>
    </citation>
    <scope>NUCLEOTIDE SEQUENCE [LARGE SCALE GENOMIC DNA]</scope>
    <source>
        <strain evidence="1 2">ALL</strain>
    </source>
</reference>
<proteinExistence type="predicted"/>
<organism evidence="1 2">
    <name type="scientific">Steinernema carpocapsae</name>
    <name type="common">Entomopathogenic nematode</name>
    <dbReference type="NCBI Taxonomy" id="34508"/>
    <lineage>
        <taxon>Eukaryota</taxon>
        <taxon>Metazoa</taxon>
        <taxon>Ecdysozoa</taxon>
        <taxon>Nematoda</taxon>
        <taxon>Chromadorea</taxon>
        <taxon>Rhabditida</taxon>
        <taxon>Tylenchina</taxon>
        <taxon>Panagrolaimomorpha</taxon>
        <taxon>Strongyloidoidea</taxon>
        <taxon>Steinernematidae</taxon>
        <taxon>Steinernema</taxon>
    </lineage>
</organism>